<accession>A0ACC3SM49</accession>
<proteinExistence type="predicted"/>
<evidence type="ECO:0000313" key="2">
    <source>
        <dbReference type="Proteomes" id="UP001320706"/>
    </source>
</evidence>
<reference evidence="1" key="1">
    <citation type="submission" date="2024-02" db="EMBL/GenBank/DDBJ databases">
        <title>Metagenome Assembled Genome of Zalaria obscura JY119.</title>
        <authorList>
            <person name="Vighnesh L."/>
            <person name="Jagadeeshwari U."/>
            <person name="Venkata Ramana C."/>
            <person name="Sasikala C."/>
        </authorList>
    </citation>
    <scope>NUCLEOTIDE SEQUENCE</scope>
    <source>
        <strain evidence="1">JY119</strain>
    </source>
</reference>
<name>A0ACC3SM49_9PEZI</name>
<organism evidence="1 2">
    <name type="scientific">Zalaria obscura</name>
    <dbReference type="NCBI Taxonomy" id="2024903"/>
    <lineage>
        <taxon>Eukaryota</taxon>
        <taxon>Fungi</taxon>
        <taxon>Dikarya</taxon>
        <taxon>Ascomycota</taxon>
        <taxon>Pezizomycotina</taxon>
        <taxon>Dothideomycetes</taxon>
        <taxon>Dothideomycetidae</taxon>
        <taxon>Dothideales</taxon>
        <taxon>Zalariaceae</taxon>
        <taxon>Zalaria</taxon>
    </lineage>
</organism>
<dbReference type="Proteomes" id="UP001320706">
    <property type="component" value="Unassembled WGS sequence"/>
</dbReference>
<dbReference type="EMBL" id="JAMKPW020000003">
    <property type="protein sequence ID" value="KAK8219704.1"/>
    <property type="molecule type" value="Genomic_DNA"/>
</dbReference>
<sequence length="805" mass="87702">MARLRAALSFAVFSLLVLLLLGSVQVQAEPESPVEAPPDTHRHEKRVGSGGPYWLSQIKRQGKVAYGANSSYVIWRNVRDYGATGDGVTDDSDAINNATADGNRCGANCDSQTTTPAIVYFPPGVYATSKPLIMYYYTQFIGDANDLPTILGLPNFFGIGLLDSDVYLPYGATWYQNQNNFYRQVRNFILDITQAPSNAHGLHWQVAQATSLQNLVFNMIEGNGTTQIGIFMDNGSGGWMEDLIFNGGNYGFLSGNQQFTSRNMTFNGCQTAIYQNWNWVWTYKSLTINDCPIGIDMTTGGEVITTGSMVVQDSVFNNVGVGMLTYFSSNSTPTAAGTLVLDNVDFVDTPSAIAYPNGTIILEGNQNVPSFLQGRVYSAYDSQEHIGNLTCYEPTANSARVQQLAGAPPKSESLLTPSGTFVERSRPQYEGVPVESFVSILDYGCKGDGVSDDTACVQGYFDSILDSEVAFIDHGAYVIRETIKVPTNIKMVGEIWPLFMIDGSSSTFSDINNPQPAFQVGQPGDVGAVEMSELCFETLGPAPGAIMMEWNLAGSSAGAAGMWDVHWRIGGTNGTQLQSTQCTKTPNIATTVNSSCYGAFMLLHITNTGSVLMSNNWGWVSDHELDLADHNQINIYNGRGVLIESQGPVWMYGTSFEHSQLYNYQIANGKDIYMGIIQSETAYMQDNPNAVAAFSPTDTYSDPMFGSCFDATCYKTFGLRIFNSTYVLLYAAGLYSFFNNYDSGCLITSNCQDNMVSVEQSEGIYLYALSTKASTNMVEVDDVALVPQAANLNGFCDTVAVFEYP</sequence>
<gene>
    <name evidence="1" type="ORF">M8818_000678</name>
</gene>
<comment type="caution">
    <text evidence="1">The sequence shown here is derived from an EMBL/GenBank/DDBJ whole genome shotgun (WGS) entry which is preliminary data.</text>
</comment>
<protein>
    <submittedName>
        <fullName evidence="1">Uncharacterized protein</fullName>
    </submittedName>
</protein>
<keyword evidence="2" id="KW-1185">Reference proteome</keyword>
<evidence type="ECO:0000313" key="1">
    <source>
        <dbReference type="EMBL" id="KAK8219704.1"/>
    </source>
</evidence>